<gene>
    <name evidence="2" type="ORF">G210_2228</name>
</gene>
<reference evidence="2 3" key="1">
    <citation type="submission" date="2013-02" db="EMBL/GenBank/DDBJ databases">
        <title>Genome sequence of Candida maltosa Xu316, a potential industrial strain for xylitol and ethanol production.</title>
        <authorList>
            <person name="Yu J."/>
            <person name="Wang Q."/>
            <person name="Geng X."/>
            <person name="Bao W."/>
            <person name="He P."/>
            <person name="Cai J."/>
        </authorList>
    </citation>
    <scope>NUCLEOTIDE SEQUENCE [LARGE SCALE GENOMIC DNA]</scope>
    <source>
        <strain evidence="3">Xu316</strain>
    </source>
</reference>
<dbReference type="eggNOG" id="ENOG502S76S">
    <property type="taxonomic scope" value="Eukaryota"/>
</dbReference>
<dbReference type="STRING" id="1245528.M3JX05"/>
<organism evidence="2 3">
    <name type="scientific">Candida maltosa (strain Xu316)</name>
    <name type="common">Yeast</name>
    <dbReference type="NCBI Taxonomy" id="1245528"/>
    <lineage>
        <taxon>Eukaryota</taxon>
        <taxon>Fungi</taxon>
        <taxon>Dikarya</taxon>
        <taxon>Ascomycota</taxon>
        <taxon>Saccharomycotina</taxon>
        <taxon>Pichiomycetes</taxon>
        <taxon>Debaryomycetaceae</taxon>
        <taxon>Candida/Lodderomyces clade</taxon>
        <taxon>Candida</taxon>
    </lineage>
</organism>
<dbReference type="AlphaFoldDB" id="M3JX05"/>
<dbReference type="Pfam" id="PF12585">
    <property type="entry name" value="DUF3759"/>
    <property type="match status" value="1"/>
</dbReference>
<evidence type="ECO:0000313" key="2">
    <source>
        <dbReference type="EMBL" id="EMG47455.1"/>
    </source>
</evidence>
<evidence type="ECO:0008006" key="4">
    <source>
        <dbReference type="Google" id="ProtNLM"/>
    </source>
</evidence>
<sequence>MFDIFKDNHDQVNNDQHEGKFSHEVVAGAASFAAMKVFEDRQRKEGKTVNHAFAKEALAAFAGGEADKLFETKGLDYLDRDKVKQDAINNVQRGYDEHYGQQDQWTPDSRPPF</sequence>
<proteinExistence type="predicted"/>
<name>M3JX05_CANMX</name>
<evidence type="ECO:0000256" key="1">
    <source>
        <dbReference type="SAM" id="MobiDB-lite"/>
    </source>
</evidence>
<comment type="caution">
    <text evidence="2">The sequence shown here is derived from an EMBL/GenBank/DDBJ whole genome shotgun (WGS) entry which is preliminary data.</text>
</comment>
<evidence type="ECO:0000313" key="3">
    <source>
        <dbReference type="Proteomes" id="UP000011777"/>
    </source>
</evidence>
<dbReference type="PANTHER" id="PTHR37450">
    <property type="entry name" value="CIPC PROTEIN"/>
    <property type="match status" value="1"/>
</dbReference>
<dbReference type="HOGENOM" id="CLU_143683_0_0_1"/>
<accession>M3JX05</accession>
<keyword evidence="3" id="KW-1185">Reference proteome</keyword>
<feature type="region of interest" description="Disordered" evidence="1">
    <location>
        <begin position="94"/>
        <end position="113"/>
    </location>
</feature>
<dbReference type="Proteomes" id="UP000011777">
    <property type="component" value="Unassembled WGS sequence"/>
</dbReference>
<dbReference type="PANTHER" id="PTHR37450:SF1">
    <property type="entry name" value="CIPC PROTEIN"/>
    <property type="match status" value="1"/>
</dbReference>
<protein>
    <recommendedName>
        <fullName evidence="4">CipC-like antibiotic response protein</fullName>
    </recommendedName>
</protein>
<dbReference type="InterPro" id="IPR022234">
    <property type="entry name" value="DUF3759"/>
</dbReference>
<dbReference type="OrthoDB" id="9895617at2759"/>
<dbReference type="EMBL" id="AOGT01001572">
    <property type="protein sequence ID" value="EMG47455.1"/>
    <property type="molecule type" value="Genomic_DNA"/>
</dbReference>
<dbReference type="OMA" id="AKWSHEL"/>